<dbReference type="OrthoDB" id="1437626at2"/>
<evidence type="ECO:0000313" key="5">
    <source>
        <dbReference type="Proteomes" id="UP000238314"/>
    </source>
</evidence>
<evidence type="ECO:0000313" key="2">
    <source>
        <dbReference type="EMBL" id="PQA98016.1"/>
    </source>
</evidence>
<feature type="signal peptide" evidence="1">
    <location>
        <begin position="1"/>
        <end position="19"/>
    </location>
</feature>
<gene>
    <name evidence="2" type="ORF">B0A70_00050</name>
    <name evidence="3" type="ORF">SAMN05421796_104261</name>
</gene>
<evidence type="ECO:0000313" key="4">
    <source>
        <dbReference type="Proteomes" id="UP000186246"/>
    </source>
</evidence>
<name>A0A1N7MG71_9FLAO</name>
<reference evidence="2 5" key="1">
    <citation type="submission" date="2016-11" db="EMBL/GenBank/DDBJ databases">
        <title>Whole genomes of Flavobacteriaceae.</title>
        <authorList>
            <person name="Stine C."/>
            <person name="Li C."/>
            <person name="Tadesse D."/>
        </authorList>
    </citation>
    <scope>NUCLEOTIDE SEQUENCE [LARGE SCALE GENOMIC DNA]</scope>
    <source>
        <strain evidence="2 5">DSM 21068</strain>
    </source>
</reference>
<evidence type="ECO:0000313" key="3">
    <source>
        <dbReference type="EMBL" id="SIS85050.1"/>
    </source>
</evidence>
<dbReference type="EMBL" id="MUGO01000001">
    <property type="protein sequence ID" value="PQA98016.1"/>
    <property type="molecule type" value="Genomic_DNA"/>
</dbReference>
<keyword evidence="1" id="KW-0732">Signal</keyword>
<keyword evidence="5" id="KW-1185">Reference proteome</keyword>
<organism evidence="3 4">
    <name type="scientific">Chryseobacterium piscicola</name>
    <dbReference type="NCBI Taxonomy" id="551459"/>
    <lineage>
        <taxon>Bacteria</taxon>
        <taxon>Pseudomonadati</taxon>
        <taxon>Bacteroidota</taxon>
        <taxon>Flavobacteriia</taxon>
        <taxon>Flavobacteriales</taxon>
        <taxon>Weeksellaceae</taxon>
        <taxon>Chryseobacterium group</taxon>
        <taxon>Chryseobacterium</taxon>
    </lineage>
</organism>
<dbReference type="EMBL" id="FTOJ01000004">
    <property type="protein sequence ID" value="SIS85050.1"/>
    <property type="molecule type" value="Genomic_DNA"/>
</dbReference>
<dbReference type="Proteomes" id="UP000238314">
    <property type="component" value="Unassembled WGS sequence"/>
</dbReference>
<reference evidence="3" key="2">
    <citation type="submission" date="2017-01" db="EMBL/GenBank/DDBJ databases">
        <authorList>
            <person name="Mah S.A."/>
            <person name="Swanson W.J."/>
            <person name="Moy G.W."/>
            <person name="Vacquier V.D."/>
        </authorList>
    </citation>
    <scope>NUCLEOTIDE SEQUENCE [LARGE SCALE GENOMIC DNA]</scope>
    <source>
        <strain evidence="3">DSM 21068</strain>
    </source>
</reference>
<proteinExistence type="predicted"/>
<feature type="chain" id="PRO_5044563836" description="Heavy-metal-associated domain-containing protein" evidence="1">
    <location>
        <begin position="20"/>
        <end position="141"/>
    </location>
</feature>
<dbReference type="Proteomes" id="UP000186246">
    <property type="component" value="Unassembled WGS sequence"/>
</dbReference>
<accession>A0A1N7MG71</accession>
<sequence>MKRILILLFVALAVNFSYGQSVKDTLKWLNKNTKKAKNVTGSDSVYGGTLEFTKENIRVYTKENQTILDWSKIYEIIVTTYSEKKKHISIDMADNTHINFECEKCVETAQKIAYVSDAFGGKANLFTRDMSKLTSEDIFGK</sequence>
<dbReference type="RefSeq" id="WP_076451656.1">
    <property type="nucleotide sequence ID" value="NZ_FTOJ01000004.1"/>
</dbReference>
<evidence type="ECO:0000256" key="1">
    <source>
        <dbReference type="SAM" id="SignalP"/>
    </source>
</evidence>
<dbReference type="AlphaFoldDB" id="A0A1N7MG71"/>
<reference evidence="4" key="3">
    <citation type="submission" date="2017-01" db="EMBL/GenBank/DDBJ databases">
        <authorList>
            <person name="Varghese N."/>
            <person name="Submissions S."/>
        </authorList>
    </citation>
    <scope>NUCLEOTIDE SEQUENCE [LARGE SCALE GENOMIC DNA]</scope>
    <source>
        <strain evidence="4">DSM 21068</strain>
    </source>
</reference>
<evidence type="ECO:0008006" key="6">
    <source>
        <dbReference type="Google" id="ProtNLM"/>
    </source>
</evidence>
<protein>
    <recommendedName>
        <fullName evidence="6">Heavy-metal-associated domain-containing protein</fullName>
    </recommendedName>
</protein>